<dbReference type="NCBIfam" id="NF005559">
    <property type="entry name" value="PRK07231.1"/>
    <property type="match status" value="1"/>
</dbReference>
<dbReference type="SUPFAM" id="SSF51735">
    <property type="entry name" value="NAD(P)-binding Rossmann-fold domains"/>
    <property type="match status" value="1"/>
</dbReference>
<protein>
    <submittedName>
        <fullName evidence="2">Glucose 1-dehydrogenase</fullName>
        <ecNumber evidence="2">1.1.1.47</ecNumber>
    </submittedName>
</protein>
<gene>
    <name evidence="2" type="ORF">G8E03_17260</name>
</gene>
<evidence type="ECO:0000313" key="3">
    <source>
        <dbReference type="Proteomes" id="UP000500791"/>
    </source>
</evidence>
<keyword evidence="3" id="KW-1185">Reference proteome</keyword>
<name>A0A6G7VRH1_9RHOB</name>
<dbReference type="InterPro" id="IPR002347">
    <property type="entry name" value="SDR_fam"/>
</dbReference>
<geneLocation type="plasmid" evidence="2 3">
    <name>unnamed6</name>
</geneLocation>
<dbReference type="RefSeq" id="WP_166195620.1">
    <property type="nucleotide sequence ID" value="NZ_CP049817.1"/>
</dbReference>
<dbReference type="InterPro" id="IPR036291">
    <property type="entry name" value="NAD(P)-bd_dom_sf"/>
</dbReference>
<dbReference type="EC" id="1.1.1.47" evidence="2"/>
<sequence>MAEASDDLLNGDVAVITGAAQGNGAAIARGLAAAGAAVLLCDMNETGAKAEADRIKAEGGRAEGFALDVTDRAACASFADRAKEVFGNVSILVNNAGITRRTAPHEADFLDHLDAQIAVNLNGTANMVVALLSQLKATGGRVVNIGSIASFVAYRNSASYAASKGGVLQLTKALACDLASEGVRVNGIAPGVIATPMTEGTRANPEAMERFMAHTPMGRVGQPEELVGPVLFLASRLSSYVTGTMLPVDGGYLAN</sequence>
<evidence type="ECO:0000313" key="2">
    <source>
        <dbReference type="EMBL" id="QIK42594.1"/>
    </source>
</evidence>
<dbReference type="PRINTS" id="PR00081">
    <property type="entry name" value="GDHRDH"/>
</dbReference>
<proteinExistence type="inferred from homology"/>
<accession>A0A6G7VRH1</accession>
<dbReference type="Proteomes" id="UP000500791">
    <property type="component" value="Plasmid unnamed6"/>
</dbReference>
<dbReference type="FunFam" id="3.40.50.720:FF:000084">
    <property type="entry name" value="Short-chain dehydrogenase reductase"/>
    <property type="match status" value="1"/>
</dbReference>
<dbReference type="EMBL" id="CP049817">
    <property type="protein sequence ID" value="QIK42594.1"/>
    <property type="molecule type" value="Genomic_DNA"/>
</dbReference>
<dbReference type="PRINTS" id="PR00080">
    <property type="entry name" value="SDRFAMILY"/>
</dbReference>
<dbReference type="AlphaFoldDB" id="A0A6G7VRH1"/>
<dbReference type="GO" id="GO:0047936">
    <property type="term" value="F:glucose 1-dehydrogenase [NAD(P)+] activity"/>
    <property type="evidence" value="ECO:0007669"/>
    <property type="project" value="UniProtKB-EC"/>
</dbReference>
<dbReference type="PANTHER" id="PTHR42760">
    <property type="entry name" value="SHORT-CHAIN DEHYDROGENASES/REDUCTASES FAMILY MEMBER"/>
    <property type="match status" value="1"/>
</dbReference>
<keyword evidence="2" id="KW-0560">Oxidoreductase</keyword>
<comment type="similarity">
    <text evidence="1">Belongs to the short-chain dehydrogenases/reductases (SDR) family.</text>
</comment>
<organism evidence="2 3">
    <name type="scientific">Pontivivens nitratireducens</name>
    <dbReference type="NCBI Taxonomy" id="2758038"/>
    <lineage>
        <taxon>Bacteria</taxon>
        <taxon>Pseudomonadati</taxon>
        <taxon>Pseudomonadota</taxon>
        <taxon>Alphaproteobacteria</taxon>
        <taxon>Rhodobacterales</taxon>
        <taxon>Paracoccaceae</taxon>
        <taxon>Pontivivens</taxon>
    </lineage>
</organism>
<dbReference type="GO" id="GO:0030497">
    <property type="term" value="P:fatty acid elongation"/>
    <property type="evidence" value="ECO:0007669"/>
    <property type="project" value="TreeGrafter"/>
</dbReference>
<dbReference type="PANTHER" id="PTHR42760:SF135">
    <property type="entry name" value="BLL7886 PROTEIN"/>
    <property type="match status" value="1"/>
</dbReference>
<reference evidence="2 3" key="1">
    <citation type="submission" date="2020-03" db="EMBL/GenBank/DDBJ databases">
        <title>Complete genome sequence of Monaibacterium sp. ALG8 with diverse plasmids.</title>
        <authorList>
            <person name="Sun C."/>
        </authorList>
    </citation>
    <scope>NUCLEOTIDE SEQUENCE [LARGE SCALE GENOMIC DNA]</scope>
    <source>
        <strain evidence="2 3">ALG8</strain>
        <plasmid evidence="2 3">unnamed6</plasmid>
    </source>
</reference>
<dbReference type="InterPro" id="IPR020904">
    <property type="entry name" value="Sc_DH/Rdtase_CS"/>
</dbReference>
<keyword evidence="2" id="KW-0614">Plasmid</keyword>
<dbReference type="PROSITE" id="PS00061">
    <property type="entry name" value="ADH_SHORT"/>
    <property type="match status" value="1"/>
</dbReference>
<dbReference type="Gene3D" id="3.40.50.720">
    <property type="entry name" value="NAD(P)-binding Rossmann-like Domain"/>
    <property type="match status" value="1"/>
</dbReference>
<dbReference type="KEGG" id="mon:G8E03_17260"/>
<evidence type="ECO:0000256" key="1">
    <source>
        <dbReference type="ARBA" id="ARBA00006484"/>
    </source>
</evidence>
<dbReference type="Pfam" id="PF13561">
    <property type="entry name" value="adh_short_C2"/>
    <property type="match status" value="1"/>
</dbReference>